<dbReference type="AlphaFoldDB" id="A0A1I4YNZ0"/>
<gene>
    <name evidence="2" type="ORF">SAMN05216219_0393</name>
</gene>
<keyword evidence="1" id="KW-0472">Membrane</keyword>
<evidence type="ECO:0000313" key="3">
    <source>
        <dbReference type="Proteomes" id="UP000198867"/>
    </source>
</evidence>
<keyword evidence="3" id="KW-1185">Reference proteome</keyword>
<reference evidence="3" key="1">
    <citation type="submission" date="2016-10" db="EMBL/GenBank/DDBJ databases">
        <authorList>
            <person name="Varghese N."/>
            <person name="Submissions S."/>
        </authorList>
    </citation>
    <scope>NUCLEOTIDE SEQUENCE [LARGE SCALE GENOMIC DNA]</scope>
    <source>
        <strain evidence="3">CGMCC 1.11101</strain>
    </source>
</reference>
<dbReference type="EMBL" id="FOVM01000001">
    <property type="protein sequence ID" value="SFN39755.1"/>
    <property type="molecule type" value="Genomic_DNA"/>
</dbReference>
<dbReference type="RefSeq" id="WP_090708325.1">
    <property type="nucleotide sequence ID" value="NZ_FOVM01000001.1"/>
</dbReference>
<sequence length="166" mass="17622">MVVVVVAAVLATRDSNAEESHRVVVGGLVMAVGIASTVLFVSTRPDATLHLTAADADRQVRRLVIAEVPGFGIDASTLRAYGSYLGLEIWSAVNAFDSPCLVAVLRESNNVSEWRCAPPAADLIMDVSSSGDGFEGFEGRPGEGLVRFMFRGDRVDAYVHITPEAG</sequence>
<keyword evidence="1" id="KW-0812">Transmembrane</keyword>
<dbReference type="OrthoDB" id="5084237at2"/>
<keyword evidence="1" id="KW-1133">Transmembrane helix</keyword>
<accession>A0A1I4YNZ0</accession>
<organism evidence="2 3">
    <name type="scientific">Mycetocola miduiensis</name>
    <dbReference type="NCBI Taxonomy" id="995034"/>
    <lineage>
        <taxon>Bacteria</taxon>
        <taxon>Bacillati</taxon>
        <taxon>Actinomycetota</taxon>
        <taxon>Actinomycetes</taxon>
        <taxon>Micrococcales</taxon>
        <taxon>Microbacteriaceae</taxon>
        <taxon>Mycetocola</taxon>
    </lineage>
</organism>
<protein>
    <submittedName>
        <fullName evidence="2">Uncharacterized protein</fullName>
    </submittedName>
</protein>
<proteinExistence type="predicted"/>
<name>A0A1I4YNZ0_9MICO</name>
<evidence type="ECO:0000256" key="1">
    <source>
        <dbReference type="SAM" id="Phobius"/>
    </source>
</evidence>
<feature type="transmembrane region" description="Helical" evidence="1">
    <location>
        <begin position="23"/>
        <end position="41"/>
    </location>
</feature>
<evidence type="ECO:0000313" key="2">
    <source>
        <dbReference type="EMBL" id="SFN39755.1"/>
    </source>
</evidence>
<dbReference type="Proteomes" id="UP000198867">
    <property type="component" value="Unassembled WGS sequence"/>
</dbReference>